<dbReference type="RefSeq" id="WP_236118725.1">
    <property type="nucleotide sequence ID" value="NZ_JAKGSI010000003.1"/>
</dbReference>
<feature type="transmembrane region" description="Helical" evidence="1">
    <location>
        <begin position="6"/>
        <end position="26"/>
    </location>
</feature>
<dbReference type="Proteomes" id="UP001139336">
    <property type="component" value="Unassembled WGS sequence"/>
</dbReference>
<dbReference type="InterPro" id="IPR019933">
    <property type="entry name" value="DivIVA_domain"/>
</dbReference>
<evidence type="ECO:0000256" key="1">
    <source>
        <dbReference type="SAM" id="Phobius"/>
    </source>
</evidence>
<evidence type="ECO:0000313" key="3">
    <source>
        <dbReference type="Proteomes" id="UP001139336"/>
    </source>
</evidence>
<keyword evidence="3" id="KW-1185">Reference proteome</keyword>
<sequence length="97" mass="10888">MLSWIAMFFALAVFGALFIWLVSLVVGRGERQAPSEDAVQRHDNAQAVAEGRIDDVRFDVVLRGYHPAQVEEVIASLQHRLDALESAHAMLTEEKRD</sequence>
<reference evidence="2" key="1">
    <citation type="submission" date="2022-01" db="EMBL/GenBank/DDBJ databases">
        <title>Corynebacterium sp. nov isolated from isolated from the feces of the greater white-fronted geese (Anser albifrons) at Poyang Lake, PR China.</title>
        <authorList>
            <person name="Liu Q."/>
        </authorList>
    </citation>
    <scope>NUCLEOTIDE SEQUENCE</scope>
    <source>
        <strain evidence="2">JCM 32435</strain>
    </source>
</reference>
<gene>
    <name evidence="2" type="ORF">L1O03_06855</name>
</gene>
<dbReference type="AlphaFoldDB" id="A0A9X1QNY3"/>
<dbReference type="EMBL" id="JAKGSI010000003">
    <property type="protein sequence ID" value="MCF4006897.1"/>
    <property type="molecule type" value="Genomic_DNA"/>
</dbReference>
<dbReference type="NCBIfam" id="TIGR03544">
    <property type="entry name" value="DivI1A_domain"/>
    <property type="match status" value="1"/>
</dbReference>
<comment type="caution">
    <text evidence="2">The sequence shown here is derived from an EMBL/GenBank/DDBJ whole genome shotgun (WGS) entry which is preliminary data.</text>
</comment>
<name>A0A9X1QNY3_9CORY</name>
<keyword evidence="1" id="KW-1133">Transmembrane helix</keyword>
<accession>A0A9X1QNY3</accession>
<keyword evidence="1" id="KW-0812">Transmembrane</keyword>
<protein>
    <submittedName>
        <fullName evidence="2">DivIVA domain-containing protein</fullName>
    </submittedName>
</protein>
<evidence type="ECO:0000313" key="2">
    <source>
        <dbReference type="EMBL" id="MCF4006897.1"/>
    </source>
</evidence>
<organism evidence="2 3">
    <name type="scientific">Corynebacterium uropygiale</name>
    <dbReference type="NCBI Taxonomy" id="1775911"/>
    <lineage>
        <taxon>Bacteria</taxon>
        <taxon>Bacillati</taxon>
        <taxon>Actinomycetota</taxon>
        <taxon>Actinomycetes</taxon>
        <taxon>Mycobacteriales</taxon>
        <taxon>Corynebacteriaceae</taxon>
        <taxon>Corynebacterium</taxon>
    </lineage>
</organism>
<keyword evidence="1" id="KW-0472">Membrane</keyword>
<proteinExistence type="predicted"/>